<dbReference type="AlphaFoldDB" id="A0A9D9DR50"/>
<sequence>MKARRLLPWIVSPLAVLWFCACDINEKNQNSRKNATMSVNLQAEGGDDVKARLIFWREDDYHTLDNSRSDIPVPYLVSLPEDPIDAYLYDNNNNSGTPYNTGVPYPNTYEKLHVTGYAPQELMPKNGSAEEVLAGDYRTIPLTDVYKGGKSDIWSCSGDNTGSEEQPFVDMESAGPRTNLVFKHASARLIFKIRRDPSTFMQLQFRNVKIQLPDAYAPQALQWKGNNYLLIGDENDASYYGSEALSTRTHANSIAYDETVDLDTLYVATHNAKDLTPFPGTVNVRVTGDRSTNNFAPDSYIEEGVQWDIPVTLSDDNGPITSLQAGHSYVITITFMRNSFLIEAVEEDWEDHVVVDVQIINDEN</sequence>
<gene>
    <name evidence="2" type="ORF">IAB08_03150</name>
</gene>
<reference evidence="2" key="2">
    <citation type="journal article" date="2021" name="PeerJ">
        <title>Extensive microbial diversity within the chicken gut microbiome revealed by metagenomics and culture.</title>
        <authorList>
            <person name="Gilroy R."/>
            <person name="Ravi A."/>
            <person name="Getino M."/>
            <person name="Pursley I."/>
            <person name="Horton D.L."/>
            <person name="Alikhan N.F."/>
            <person name="Baker D."/>
            <person name="Gharbi K."/>
            <person name="Hall N."/>
            <person name="Watson M."/>
            <person name="Adriaenssens E.M."/>
            <person name="Foster-Nyarko E."/>
            <person name="Jarju S."/>
            <person name="Secka A."/>
            <person name="Antonio M."/>
            <person name="Oren A."/>
            <person name="Chaudhuri R.R."/>
            <person name="La Ragione R."/>
            <person name="Hildebrand F."/>
            <person name="Pallen M.J."/>
        </authorList>
    </citation>
    <scope>NUCLEOTIDE SEQUENCE</scope>
    <source>
        <strain evidence="2">2889</strain>
    </source>
</reference>
<reference evidence="2" key="1">
    <citation type="submission" date="2020-10" db="EMBL/GenBank/DDBJ databases">
        <authorList>
            <person name="Gilroy R."/>
        </authorList>
    </citation>
    <scope>NUCLEOTIDE SEQUENCE</scope>
    <source>
        <strain evidence="2">2889</strain>
    </source>
</reference>
<evidence type="ECO:0000256" key="1">
    <source>
        <dbReference type="SAM" id="SignalP"/>
    </source>
</evidence>
<protein>
    <submittedName>
        <fullName evidence="2">Fimbrillin family protein</fullName>
    </submittedName>
</protein>
<keyword evidence="1" id="KW-0732">Signal</keyword>
<dbReference type="PROSITE" id="PS51257">
    <property type="entry name" value="PROKAR_LIPOPROTEIN"/>
    <property type="match status" value="1"/>
</dbReference>
<dbReference type="Proteomes" id="UP000823612">
    <property type="component" value="Unassembled WGS sequence"/>
</dbReference>
<feature type="signal peptide" evidence="1">
    <location>
        <begin position="1"/>
        <end position="21"/>
    </location>
</feature>
<name>A0A9D9DR50_9BACT</name>
<dbReference type="EMBL" id="JADIMZ010000041">
    <property type="protein sequence ID" value="MBO8432279.1"/>
    <property type="molecule type" value="Genomic_DNA"/>
</dbReference>
<feature type="chain" id="PRO_5039174646" evidence="1">
    <location>
        <begin position="22"/>
        <end position="364"/>
    </location>
</feature>
<comment type="caution">
    <text evidence="2">The sequence shown here is derived from an EMBL/GenBank/DDBJ whole genome shotgun (WGS) entry which is preliminary data.</text>
</comment>
<evidence type="ECO:0000313" key="2">
    <source>
        <dbReference type="EMBL" id="MBO8432279.1"/>
    </source>
</evidence>
<organism evidence="2 3">
    <name type="scientific">Candidatus Pullibacteroides excrementavium</name>
    <dbReference type="NCBI Taxonomy" id="2840905"/>
    <lineage>
        <taxon>Bacteria</taxon>
        <taxon>Pseudomonadati</taxon>
        <taxon>Bacteroidota</taxon>
        <taxon>Bacteroidia</taxon>
        <taxon>Bacteroidales</taxon>
        <taxon>Candidatus Pullibacteroides</taxon>
    </lineage>
</organism>
<evidence type="ECO:0000313" key="3">
    <source>
        <dbReference type="Proteomes" id="UP000823612"/>
    </source>
</evidence>
<proteinExistence type="predicted"/>
<accession>A0A9D9DR50</accession>